<evidence type="ECO:0000256" key="1">
    <source>
        <dbReference type="SAM" id="Coils"/>
    </source>
</evidence>
<dbReference type="RefSeq" id="WP_153836395.1">
    <property type="nucleotide sequence ID" value="NZ_JBHUMW010000023.1"/>
</dbReference>
<keyword evidence="1" id="KW-0175">Coiled coil</keyword>
<accession>A0A6N7R3S7</accession>
<reference evidence="2 3" key="1">
    <citation type="submission" date="2019-10" db="EMBL/GenBank/DDBJ databases">
        <title>Gracilibacillus salitolerans sp. nov., a moderate halophile isolated from a saline soil in northwest China.</title>
        <authorList>
            <person name="Gan L."/>
        </authorList>
    </citation>
    <scope>NUCLEOTIDE SEQUENCE [LARGE SCALE GENOMIC DNA]</scope>
    <source>
        <strain evidence="2 3">TP2-8</strain>
    </source>
</reference>
<dbReference type="AlphaFoldDB" id="A0A6N7R3S7"/>
<gene>
    <name evidence="2" type="ORF">GH885_16185</name>
</gene>
<comment type="caution">
    <text evidence="2">The sequence shown here is derived from an EMBL/GenBank/DDBJ whole genome shotgun (WGS) entry which is preliminary data.</text>
</comment>
<organism evidence="2 3">
    <name type="scientific">Gracilibacillus thailandensis</name>
    <dbReference type="NCBI Taxonomy" id="563735"/>
    <lineage>
        <taxon>Bacteria</taxon>
        <taxon>Bacillati</taxon>
        <taxon>Bacillota</taxon>
        <taxon>Bacilli</taxon>
        <taxon>Bacillales</taxon>
        <taxon>Bacillaceae</taxon>
        <taxon>Gracilibacillus</taxon>
    </lineage>
</organism>
<proteinExistence type="predicted"/>
<evidence type="ECO:0000313" key="2">
    <source>
        <dbReference type="EMBL" id="MRI67859.1"/>
    </source>
</evidence>
<dbReference type="Proteomes" id="UP000435187">
    <property type="component" value="Unassembled WGS sequence"/>
</dbReference>
<name>A0A6N7R3S7_9BACI</name>
<dbReference type="EMBL" id="WJEE01000042">
    <property type="protein sequence ID" value="MRI67859.1"/>
    <property type="molecule type" value="Genomic_DNA"/>
</dbReference>
<evidence type="ECO:0000313" key="3">
    <source>
        <dbReference type="Proteomes" id="UP000435187"/>
    </source>
</evidence>
<keyword evidence="3" id="KW-1185">Reference proteome</keyword>
<sequence>MNRIRWGIAVVFLLVTIMTLNYTGILNSTDANSVSAVETRAFTKYHKQEAVPVFFNKKGEEEKEEDVETKLKEQANQIIELLANQNFEELANYVHEEKGLLYSPYVNVSEDDLVFEPSEVVAFKEDTEEYVWGVEDGSGFPIELTPVEYHEEYVYQADYLNPDEVTFDNTDSRGNMINNIKEFFPDSHHVEFYKEGQEELDWSSLHVVFEPNEQGEWKLIALVNDEWTI</sequence>
<feature type="coiled-coil region" evidence="1">
    <location>
        <begin position="57"/>
        <end position="84"/>
    </location>
</feature>
<protein>
    <submittedName>
        <fullName evidence="2">Uncharacterized protein</fullName>
    </submittedName>
</protein>